<comment type="catalytic activity">
    <reaction evidence="1 4">
        <text>a uridine in RNA = a pseudouridine in RNA</text>
        <dbReference type="Rhea" id="RHEA:48348"/>
        <dbReference type="Rhea" id="RHEA-COMP:12068"/>
        <dbReference type="Rhea" id="RHEA-COMP:12069"/>
        <dbReference type="ChEBI" id="CHEBI:65314"/>
        <dbReference type="ChEBI" id="CHEBI:65315"/>
    </reaction>
</comment>
<proteinExistence type="inferred from homology"/>
<protein>
    <recommendedName>
        <fullName evidence="4">Pseudouridine synthase</fullName>
        <ecNumber evidence="4">5.4.99.-</ecNumber>
    </recommendedName>
</protein>
<dbReference type="AlphaFoldDB" id="A0A9D2MV62"/>
<organism evidence="6 7">
    <name type="scientific">Candidatus Acutalibacter pullicola</name>
    <dbReference type="NCBI Taxonomy" id="2838417"/>
    <lineage>
        <taxon>Bacteria</taxon>
        <taxon>Bacillati</taxon>
        <taxon>Bacillota</taxon>
        <taxon>Clostridia</taxon>
        <taxon>Eubacteriales</taxon>
        <taxon>Acutalibacteraceae</taxon>
        <taxon>Acutalibacter</taxon>
    </lineage>
</organism>
<dbReference type="PANTHER" id="PTHR21600">
    <property type="entry name" value="MITOCHONDRIAL RNA PSEUDOURIDINE SYNTHASE"/>
    <property type="match status" value="1"/>
</dbReference>
<dbReference type="SUPFAM" id="SSF55120">
    <property type="entry name" value="Pseudouridine synthase"/>
    <property type="match status" value="1"/>
</dbReference>
<evidence type="ECO:0000313" key="6">
    <source>
        <dbReference type="EMBL" id="HJB98213.1"/>
    </source>
</evidence>
<keyword evidence="4" id="KW-0413">Isomerase</keyword>
<comment type="similarity">
    <text evidence="2 4">Belongs to the pseudouridine synthase RluA family.</text>
</comment>
<comment type="function">
    <text evidence="4">Responsible for synthesis of pseudouridine from uracil.</text>
</comment>
<dbReference type="GO" id="GO:0140098">
    <property type="term" value="F:catalytic activity, acting on RNA"/>
    <property type="evidence" value="ECO:0007669"/>
    <property type="project" value="UniProtKB-ARBA"/>
</dbReference>
<dbReference type="NCBIfam" id="TIGR00005">
    <property type="entry name" value="rluA_subfam"/>
    <property type="match status" value="1"/>
</dbReference>
<dbReference type="EC" id="5.4.99.-" evidence="4"/>
<sequence>MSRALSYVVPPSWEGRTVQDFCRRYLGLSSRAFVKQKHLPGGLLRNGTPCRSVDVLAQGDVLVLQLPQDAAVYEPQEGPLSVVWEDEDYLVVDKPPHMPIHPSPGHSRDSLLNRVAFYYEKAGQTPLFRPLYRLDRDTSGLVVLGKNRVAVSSAQVGKRYYALCQGTLAGAGTIRAPIGLEPGSKIKRCCQEGGDPAVTHWKALASNEGHTLLELSLETGRTHQIRVHFASLEHPLAGDDLYGGSRVLLSTQALHCGRVQLTCPPLGAALHWESPFPQEWREAFPWVQTWSPA</sequence>
<feature type="domain" description="Pseudouridine synthase RsuA/RluA-like" evidence="5">
    <location>
        <begin position="88"/>
        <end position="231"/>
    </location>
</feature>
<gene>
    <name evidence="6" type="ORF">H9710_06500</name>
</gene>
<reference evidence="6" key="1">
    <citation type="journal article" date="2021" name="PeerJ">
        <title>Extensive microbial diversity within the chicken gut microbiome revealed by metagenomics and culture.</title>
        <authorList>
            <person name="Gilroy R."/>
            <person name="Ravi A."/>
            <person name="Getino M."/>
            <person name="Pursley I."/>
            <person name="Horton D.L."/>
            <person name="Alikhan N.F."/>
            <person name="Baker D."/>
            <person name="Gharbi K."/>
            <person name="Hall N."/>
            <person name="Watson M."/>
            <person name="Adriaenssens E.M."/>
            <person name="Foster-Nyarko E."/>
            <person name="Jarju S."/>
            <person name="Secka A."/>
            <person name="Antonio M."/>
            <person name="Oren A."/>
            <person name="Chaudhuri R.R."/>
            <person name="La Ragione R."/>
            <person name="Hildebrand F."/>
            <person name="Pallen M.J."/>
        </authorList>
    </citation>
    <scope>NUCLEOTIDE SEQUENCE</scope>
    <source>
        <strain evidence="6">CHK185-1770</strain>
    </source>
</reference>
<dbReference type="Gene3D" id="3.30.2350.10">
    <property type="entry name" value="Pseudouridine synthase"/>
    <property type="match status" value="1"/>
</dbReference>
<dbReference type="InterPro" id="IPR006224">
    <property type="entry name" value="PsdUridine_synth_RluA-like_CS"/>
</dbReference>
<evidence type="ECO:0000256" key="3">
    <source>
        <dbReference type="PIRSR" id="PIRSR606225-1"/>
    </source>
</evidence>
<dbReference type="GO" id="GO:0009982">
    <property type="term" value="F:pseudouridine synthase activity"/>
    <property type="evidence" value="ECO:0007669"/>
    <property type="project" value="InterPro"/>
</dbReference>
<dbReference type="InterPro" id="IPR006145">
    <property type="entry name" value="PsdUridine_synth_RsuA/RluA"/>
</dbReference>
<dbReference type="PROSITE" id="PS01129">
    <property type="entry name" value="PSI_RLU"/>
    <property type="match status" value="1"/>
</dbReference>
<comment type="caution">
    <text evidence="6">The sequence shown here is derived from an EMBL/GenBank/DDBJ whole genome shotgun (WGS) entry which is preliminary data.</text>
</comment>
<dbReference type="GO" id="GO:0000455">
    <property type="term" value="P:enzyme-directed rRNA pseudouridine synthesis"/>
    <property type="evidence" value="ECO:0007669"/>
    <property type="project" value="TreeGrafter"/>
</dbReference>
<dbReference type="EMBL" id="DWXG01000049">
    <property type="protein sequence ID" value="HJB98213.1"/>
    <property type="molecule type" value="Genomic_DNA"/>
</dbReference>
<dbReference type="InterPro" id="IPR050188">
    <property type="entry name" value="RluA_PseudoU_synthase"/>
</dbReference>
<dbReference type="Pfam" id="PF00849">
    <property type="entry name" value="PseudoU_synth_2"/>
    <property type="match status" value="1"/>
</dbReference>
<dbReference type="CDD" id="cd02869">
    <property type="entry name" value="PseudoU_synth_RluA_like"/>
    <property type="match status" value="1"/>
</dbReference>
<dbReference type="InterPro" id="IPR020103">
    <property type="entry name" value="PsdUridine_synth_cat_dom_sf"/>
</dbReference>
<evidence type="ECO:0000259" key="5">
    <source>
        <dbReference type="Pfam" id="PF00849"/>
    </source>
</evidence>
<reference evidence="6" key="2">
    <citation type="submission" date="2021-04" db="EMBL/GenBank/DDBJ databases">
        <authorList>
            <person name="Gilroy R."/>
        </authorList>
    </citation>
    <scope>NUCLEOTIDE SEQUENCE</scope>
    <source>
        <strain evidence="6">CHK185-1770</strain>
    </source>
</reference>
<dbReference type="GO" id="GO:0003723">
    <property type="term" value="F:RNA binding"/>
    <property type="evidence" value="ECO:0007669"/>
    <property type="project" value="InterPro"/>
</dbReference>
<evidence type="ECO:0000256" key="1">
    <source>
        <dbReference type="ARBA" id="ARBA00000073"/>
    </source>
</evidence>
<evidence type="ECO:0000256" key="2">
    <source>
        <dbReference type="ARBA" id="ARBA00010876"/>
    </source>
</evidence>
<name>A0A9D2MV62_9FIRM</name>
<evidence type="ECO:0000313" key="7">
    <source>
        <dbReference type="Proteomes" id="UP000826793"/>
    </source>
</evidence>
<dbReference type="PANTHER" id="PTHR21600:SF87">
    <property type="entry name" value="RNA PSEUDOURIDYLATE SYNTHASE DOMAIN-CONTAINING PROTEIN 1"/>
    <property type="match status" value="1"/>
</dbReference>
<evidence type="ECO:0000256" key="4">
    <source>
        <dbReference type="RuleBase" id="RU362028"/>
    </source>
</evidence>
<dbReference type="InterPro" id="IPR006225">
    <property type="entry name" value="PsdUridine_synth_RluC/D"/>
</dbReference>
<dbReference type="Proteomes" id="UP000826793">
    <property type="component" value="Unassembled WGS sequence"/>
</dbReference>
<accession>A0A9D2MV62</accession>
<feature type="active site" evidence="3">
    <location>
        <position position="135"/>
    </location>
</feature>